<evidence type="ECO:0000256" key="6">
    <source>
        <dbReference type="ARBA" id="ARBA00022842"/>
    </source>
</evidence>
<evidence type="ECO:0000256" key="1">
    <source>
        <dbReference type="ARBA" id="ARBA00001946"/>
    </source>
</evidence>
<name>A0A937W0K2_UNCTE</name>
<dbReference type="InterPro" id="IPR050929">
    <property type="entry name" value="PFKA"/>
</dbReference>
<sequence length="185" mass="19426">MLFPPPDALAVSTLGACGVPSPLQRYQERFVEDTERVLVSAHTATLEPLLKAGQTLPTFEIAGPRAEIYFAPETLTCGVVTCGGLCPGQNNVIRSIVLTLTYAYGVRRIVGFRYGYAGLSSAGGFAPLLLTPEVVETIHEHGGTLLGSSRGPQDVGDMVDTLVKWNVGILFAIGGDGTLRGGAPP</sequence>
<dbReference type="PRINTS" id="PR00476">
    <property type="entry name" value="PHFRCTKINASE"/>
</dbReference>
<dbReference type="GO" id="GO:0047334">
    <property type="term" value="F:diphosphate-fructose-6-phosphate 1-phosphotransferase activity"/>
    <property type="evidence" value="ECO:0007669"/>
    <property type="project" value="UniProtKB-EC"/>
</dbReference>
<dbReference type="GO" id="GO:0003872">
    <property type="term" value="F:6-phosphofructokinase activity"/>
    <property type="evidence" value="ECO:0007669"/>
    <property type="project" value="InterPro"/>
</dbReference>
<dbReference type="InterPro" id="IPR000023">
    <property type="entry name" value="Phosphofructokinase_dom"/>
</dbReference>
<evidence type="ECO:0000256" key="3">
    <source>
        <dbReference type="ARBA" id="ARBA00022679"/>
    </source>
</evidence>
<reference evidence="10" key="1">
    <citation type="submission" date="2019-03" db="EMBL/GenBank/DDBJ databases">
        <title>Lake Tanganyika Metagenome-Assembled Genomes (MAGs).</title>
        <authorList>
            <person name="Tran P."/>
        </authorList>
    </citation>
    <scope>NUCLEOTIDE SEQUENCE</scope>
    <source>
        <strain evidence="10">K_DeepCast_65m_m2_066</strain>
    </source>
</reference>
<feature type="domain" description="Phosphofructokinase" evidence="9">
    <location>
        <begin position="77"/>
        <end position="181"/>
    </location>
</feature>
<keyword evidence="3" id="KW-0808">Transferase</keyword>
<keyword evidence="5" id="KW-0418">Kinase</keyword>
<evidence type="ECO:0000256" key="7">
    <source>
        <dbReference type="ARBA" id="ARBA00038478"/>
    </source>
</evidence>
<dbReference type="InterPro" id="IPR022953">
    <property type="entry name" value="ATP_PFK"/>
</dbReference>
<evidence type="ECO:0000313" key="11">
    <source>
        <dbReference type="Proteomes" id="UP000712673"/>
    </source>
</evidence>
<feature type="non-terminal residue" evidence="10">
    <location>
        <position position="185"/>
    </location>
</feature>
<evidence type="ECO:0000256" key="4">
    <source>
        <dbReference type="ARBA" id="ARBA00022723"/>
    </source>
</evidence>
<comment type="similarity">
    <text evidence="7">Belongs to the phosphofructokinase type A (PFKA) family.</text>
</comment>
<dbReference type="SUPFAM" id="SSF53784">
    <property type="entry name" value="Phosphofructokinase"/>
    <property type="match status" value="1"/>
</dbReference>
<evidence type="ECO:0000259" key="9">
    <source>
        <dbReference type="Pfam" id="PF00365"/>
    </source>
</evidence>
<evidence type="ECO:0000256" key="5">
    <source>
        <dbReference type="ARBA" id="ARBA00022777"/>
    </source>
</evidence>
<accession>A0A937W0K2</accession>
<dbReference type="Proteomes" id="UP000712673">
    <property type="component" value="Unassembled WGS sequence"/>
</dbReference>
<dbReference type="EMBL" id="VGLS01000082">
    <property type="protein sequence ID" value="MBM3223001.1"/>
    <property type="molecule type" value="Genomic_DNA"/>
</dbReference>
<evidence type="ECO:0000313" key="10">
    <source>
        <dbReference type="EMBL" id="MBM3223001.1"/>
    </source>
</evidence>
<keyword evidence="6" id="KW-0460">Magnesium</keyword>
<dbReference type="AlphaFoldDB" id="A0A937W0K2"/>
<gene>
    <name evidence="10" type="ORF">FJZ47_04250</name>
</gene>
<evidence type="ECO:0000256" key="2">
    <source>
        <dbReference type="ARBA" id="ARBA00003138"/>
    </source>
</evidence>
<organism evidence="10 11">
    <name type="scientific">Tectimicrobiota bacterium</name>
    <dbReference type="NCBI Taxonomy" id="2528274"/>
    <lineage>
        <taxon>Bacteria</taxon>
        <taxon>Pseudomonadati</taxon>
        <taxon>Nitrospinota/Tectimicrobiota group</taxon>
        <taxon>Candidatus Tectimicrobiota</taxon>
    </lineage>
</organism>
<dbReference type="Gene3D" id="3.40.50.450">
    <property type="match status" value="1"/>
</dbReference>
<dbReference type="GO" id="GO:0006002">
    <property type="term" value="P:fructose 6-phosphate metabolic process"/>
    <property type="evidence" value="ECO:0007669"/>
    <property type="project" value="InterPro"/>
</dbReference>
<comment type="function">
    <text evidence="2">Catalyzes the phosphorylation of D-fructose 6-phosphate, the first committing step of glycolysis. Uses inorganic phosphate (PPi) as phosphoryl donor instead of ATP like common ATP-dependent phosphofructokinases (ATP-PFKs), which renders the reaction reversible, and can thus function both in glycolysis and gluconeogenesis. Consistently, PPi-PFK can replace the enzymes of both the forward (ATP-PFK) and reverse (fructose-bisphosphatase (FBPase)) reactions.</text>
</comment>
<protein>
    <submittedName>
        <fullName evidence="10">ATP-dependent 6-phosphofructokinase</fullName>
    </submittedName>
</protein>
<evidence type="ECO:0000256" key="8">
    <source>
        <dbReference type="ARBA" id="ARBA00048072"/>
    </source>
</evidence>
<dbReference type="InterPro" id="IPR035966">
    <property type="entry name" value="PKF_sf"/>
</dbReference>
<dbReference type="Pfam" id="PF00365">
    <property type="entry name" value="PFK"/>
    <property type="match status" value="1"/>
</dbReference>
<dbReference type="PANTHER" id="PTHR45770">
    <property type="entry name" value="ATP-DEPENDENT 6-PHOSPHOFRUCTOKINASE 1"/>
    <property type="match status" value="1"/>
</dbReference>
<dbReference type="GO" id="GO:0046872">
    <property type="term" value="F:metal ion binding"/>
    <property type="evidence" value="ECO:0007669"/>
    <property type="project" value="UniProtKB-KW"/>
</dbReference>
<keyword evidence="4" id="KW-0479">Metal-binding</keyword>
<comment type="cofactor">
    <cofactor evidence="1">
        <name>Mg(2+)</name>
        <dbReference type="ChEBI" id="CHEBI:18420"/>
    </cofactor>
</comment>
<comment type="caution">
    <text evidence="10">The sequence shown here is derived from an EMBL/GenBank/DDBJ whole genome shotgun (WGS) entry which is preliminary data.</text>
</comment>
<comment type="catalytic activity">
    <reaction evidence="8">
        <text>beta-D-fructose 6-phosphate + diphosphate = beta-D-fructose 1,6-bisphosphate + phosphate + H(+)</text>
        <dbReference type="Rhea" id="RHEA:13613"/>
        <dbReference type="ChEBI" id="CHEBI:15378"/>
        <dbReference type="ChEBI" id="CHEBI:32966"/>
        <dbReference type="ChEBI" id="CHEBI:33019"/>
        <dbReference type="ChEBI" id="CHEBI:43474"/>
        <dbReference type="ChEBI" id="CHEBI:57634"/>
        <dbReference type="EC" id="2.7.1.90"/>
    </reaction>
</comment>
<proteinExistence type="inferred from homology"/>